<evidence type="ECO:0000313" key="1">
    <source>
        <dbReference type="EMBL" id="CAJ1943613.1"/>
    </source>
</evidence>
<dbReference type="Gene3D" id="3.30.450.20">
    <property type="entry name" value="PAS domain"/>
    <property type="match status" value="1"/>
</dbReference>
<dbReference type="Proteomes" id="UP001295423">
    <property type="component" value="Unassembled WGS sequence"/>
</dbReference>
<dbReference type="SUPFAM" id="SSF55785">
    <property type="entry name" value="PYP-like sensor domain (PAS domain)"/>
    <property type="match status" value="1"/>
</dbReference>
<comment type="caution">
    <text evidence="1">The sequence shown here is derived from an EMBL/GenBank/DDBJ whole genome shotgun (WGS) entry which is preliminary data.</text>
</comment>
<accession>A0AAD2FLZ6</accession>
<sequence>MNTTSLRSKQTQNFVKKSLRAISSTTKAASTLPSNGSLMSWNDGNIQNAVGSTRKVSVASANAGSDDGDDNFPMKLSHFIQRRRTEQQVDEHHHYYSQQAHQQTQTLQEKWSKLASLTMDPSIGDLAKAFHVESSQESSLSALPQTLTEAMSDSRPCMISSVDDPFKIVNVNQAWCHAYGYSKDKVLNQNMVKLLGNSQALEDFVSEQLMWNESTSTKATKMPPATMHYSRDGTPVNEPLRVGTLSIGADVSDRYIVCVTEMESTFDNASSFSIPPPTPATQKNQNQMVTCLEDYHLQQGWFGQAGLA</sequence>
<gene>
    <name evidence="1" type="ORF">CYCCA115_LOCUS8529</name>
</gene>
<name>A0AAD2FLZ6_9STRA</name>
<dbReference type="EMBL" id="CAKOGP040001113">
    <property type="protein sequence ID" value="CAJ1943613.1"/>
    <property type="molecule type" value="Genomic_DNA"/>
</dbReference>
<evidence type="ECO:0008006" key="3">
    <source>
        <dbReference type="Google" id="ProtNLM"/>
    </source>
</evidence>
<keyword evidence="2" id="KW-1185">Reference proteome</keyword>
<evidence type="ECO:0000313" key="2">
    <source>
        <dbReference type="Proteomes" id="UP001295423"/>
    </source>
</evidence>
<dbReference type="InterPro" id="IPR000014">
    <property type="entry name" value="PAS"/>
</dbReference>
<protein>
    <recommendedName>
        <fullName evidence="3">PAS domain-containing protein</fullName>
    </recommendedName>
</protein>
<proteinExistence type="predicted"/>
<dbReference type="AlphaFoldDB" id="A0AAD2FLZ6"/>
<dbReference type="NCBIfam" id="TIGR00229">
    <property type="entry name" value="sensory_box"/>
    <property type="match status" value="1"/>
</dbReference>
<reference evidence="1" key="1">
    <citation type="submission" date="2023-08" db="EMBL/GenBank/DDBJ databases">
        <authorList>
            <person name="Audoor S."/>
            <person name="Bilcke G."/>
        </authorList>
    </citation>
    <scope>NUCLEOTIDE SEQUENCE</scope>
</reference>
<organism evidence="1 2">
    <name type="scientific">Cylindrotheca closterium</name>
    <dbReference type="NCBI Taxonomy" id="2856"/>
    <lineage>
        <taxon>Eukaryota</taxon>
        <taxon>Sar</taxon>
        <taxon>Stramenopiles</taxon>
        <taxon>Ochrophyta</taxon>
        <taxon>Bacillariophyta</taxon>
        <taxon>Bacillariophyceae</taxon>
        <taxon>Bacillariophycidae</taxon>
        <taxon>Bacillariales</taxon>
        <taxon>Bacillariaceae</taxon>
        <taxon>Cylindrotheca</taxon>
    </lineage>
</organism>
<dbReference type="InterPro" id="IPR035965">
    <property type="entry name" value="PAS-like_dom_sf"/>
</dbReference>